<protein>
    <submittedName>
        <fullName evidence="3">Uncharacterized protein</fullName>
    </submittedName>
</protein>
<feature type="compositionally biased region" description="Basic and acidic residues" evidence="2">
    <location>
        <begin position="35"/>
        <end position="49"/>
    </location>
</feature>
<keyword evidence="1" id="KW-0175">Coiled coil</keyword>
<dbReference type="Proteomes" id="UP001501940">
    <property type="component" value="Chromosome 8"/>
</dbReference>
<dbReference type="Ensembl" id="ENSAOCT00000041425.1">
    <property type="protein sequence ID" value="ENSAOCP00000076248.1"/>
    <property type="gene ID" value="ENSAOCG00000029809.1"/>
</dbReference>
<feature type="region of interest" description="Disordered" evidence="2">
    <location>
        <begin position="409"/>
        <end position="535"/>
    </location>
</feature>
<feature type="compositionally biased region" description="Basic and acidic residues" evidence="2">
    <location>
        <begin position="167"/>
        <end position="176"/>
    </location>
</feature>
<dbReference type="PANTHER" id="PTHR15607:SF12">
    <property type="entry name" value="SYNAPTONEMAL COMPLEX PROTEIN 2"/>
    <property type="match status" value="1"/>
</dbReference>
<evidence type="ECO:0000313" key="4">
    <source>
        <dbReference type="Proteomes" id="UP001501940"/>
    </source>
</evidence>
<evidence type="ECO:0000313" key="3">
    <source>
        <dbReference type="Ensembl" id="ENSAOCP00000076248.1"/>
    </source>
</evidence>
<reference evidence="3" key="2">
    <citation type="submission" date="2025-08" db="UniProtKB">
        <authorList>
            <consortium name="Ensembl"/>
        </authorList>
    </citation>
    <scope>IDENTIFICATION</scope>
</reference>
<feature type="compositionally biased region" description="Basic and acidic residues" evidence="2">
    <location>
        <begin position="426"/>
        <end position="438"/>
    </location>
</feature>
<dbReference type="GO" id="GO:0007140">
    <property type="term" value="P:male meiotic nuclear division"/>
    <property type="evidence" value="ECO:0007669"/>
    <property type="project" value="TreeGrafter"/>
</dbReference>
<dbReference type="GO" id="GO:0007143">
    <property type="term" value="P:female meiotic nuclear division"/>
    <property type="evidence" value="ECO:0007669"/>
    <property type="project" value="TreeGrafter"/>
</dbReference>
<feature type="compositionally biased region" description="Polar residues" evidence="2">
    <location>
        <begin position="58"/>
        <end position="77"/>
    </location>
</feature>
<keyword evidence="4" id="KW-1185">Reference proteome</keyword>
<feature type="region of interest" description="Disordered" evidence="2">
    <location>
        <begin position="103"/>
        <end position="122"/>
    </location>
</feature>
<dbReference type="InterPro" id="IPR024835">
    <property type="entry name" value="SYCP2-like"/>
</dbReference>
<feature type="region of interest" description="Disordered" evidence="2">
    <location>
        <begin position="158"/>
        <end position="199"/>
    </location>
</feature>
<feature type="region of interest" description="Disordered" evidence="2">
    <location>
        <begin position="361"/>
        <end position="380"/>
    </location>
</feature>
<dbReference type="AlphaFoldDB" id="A0AAQ6ACV9"/>
<evidence type="ECO:0000256" key="2">
    <source>
        <dbReference type="SAM" id="MobiDB-lite"/>
    </source>
</evidence>
<feature type="region of interest" description="Disordered" evidence="2">
    <location>
        <begin position="1"/>
        <end position="92"/>
    </location>
</feature>
<sequence length="727" mass="81138">MPRRAAAMSTKSYRVPDTDDSQSPPEKSPSPKVSSTDHLKNNGETHEAAQMKMKKATSKQTNKSYMQPLTESVSEKQPPSKGGKSEKKWSIVPLGIKSKNTFSEQSTASYMRQDGNKQSDLKETSGVKKYFLGQGGKSEKKWSIVPLGIKSKNTFSEQSTASYMRQDGNKQSDLKKTSGVKLRPENVLQETSKLNKKNVIPAEEQMSAMKDSWAACQTSFCPSPPFIEKMRSAERSAPTLDLTCSPVLSPQGSPLPASPNLLCQDTPSPILLLPKPRSTASSKGNCKPSFFYSAEKKHSTSKTQCIQSVPSLSSLGGQTFAPSPPSRPGAAEVCTVKQHLSSAPQSPLSLSTRPLLTSTLLDLDRPPVPSPAQSPFPEESINYAHHSGFSKVSSASLVSLSPSSTKSLIAMSRVKDSPTGSLTEPLKTEKRPRSDRDLQLMSGPSRKRHFSSSSDSEEDEKEGRKKSKMREQGSIRMKPRKLFKSPTRYHGQAQNWGEQQEDNKKNWPKGTVKVIRKRKSEERKYSKDKTSRDTTHVAEVSGVDELSQVMSYSHLSSSPWEAEVVDGDMDMDEDLELPESSNRHKVEVNNEESLKTLQQHISSINKQINKHRSEKQVHLQNVLLEEMHKLEQQIALLESMEKDLANYAKKQTLAFHYQEQETKRMETLKRALQSNMCPSLEYEEKIFTSQMCEIKKSLKSVQDGLLREMLEGQVQSVKRGLHALFFP</sequence>
<proteinExistence type="predicted"/>
<feature type="compositionally biased region" description="Basic and acidic residues" evidence="2">
    <location>
        <begin position="519"/>
        <end position="535"/>
    </location>
</feature>
<dbReference type="GO" id="GO:0000800">
    <property type="term" value="C:lateral element"/>
    <property type="evidence" value="ECO:0007669"/>
    <property type="project" value="TreeGrafter"/>
</dbReference>
<dbReference type="GeneTree" id="ENSGT00530000063859"/>
<accession>A0AAQ6ACV9</accession>
<organism evidence="3 4">
    <name type="scientific">Amphiprion ocellaris</name>
    <name type="common">Clown anemonefish</name>
    <dbReference type="NCBI Taxonomy" id="80972"/>
    <lineage>
        <taxon>Eukaryota</taxon>
        <taxon>Metazoa</taxon>
        <taxon>Chordata</taxon>
        <taxon>Craniata</taxon>
        <taxon>Vertebrata</taxon>
        <taxon>Euteleostomi</taxon>
        <taxon>Actinopterygii</taxon>
        <taxon>Neopterygii</taxon>
        <taxon>Teleostei</taxon>
        <taxon>Neoteleostei</taxon>
        <taxon>Acanthomorphata</taxon>
        <taxon>Ovalentaria</taxon>
        <taxon>Pomacentridae</taxon>
        <taxon>Amphiprion</taxon>
    </lineage>
</organism>
<feature type="compositionally biased region" description="Low complexity" evidence="2">
    <location>
        <begin position="21"/>
        <end position="34"/>
    </location>
</feature>
<dbReference type="PANTHER" id="PTHR15607">
    <property type="entry name" value="SYNAPTONEMAL COMPLEX PROTEIN-RELATED"/>
    <property type="match status" value="1"/>
</dbReference>
<dbReference type="GO" id="GO:0000779">
    <property type="term" value="C:condensed chromosome, centromeric region"/>
    <property type="evidence" value="ECO:0007669"/>
    <property type="project" value="TreeGrafter"/>
</dbReference>
<reference evidence="3 4" key="1">
    <citation type="submission" date="2022-01" db="EMBL/GenBank/DDBJ databases">
        <title>A chromosome-scale genome assembly of the false clownfish, Amphiprion ocellaris.</title>
        <authorList>
            <person name="Ryu T."/>
        </authorList>
    </citation>
    <scope>NUCLEOTIDE SEQUENCE [LARGE SCALE GENOMIC DNA]</scope>
</reference>
<evidence type="ECO:0000256" key="1">
    <source>
        <dbReference type="SAM" id="Coils"/>
    </source>
</evidence>
<feature type="coiled-coil region" evidence="1">
    <location>
        <begin position="594"/>
        <end position="650"/>
    </location>
</feature>
<reference evidence="3" key="3">
    <citation type="submission" date="2025-09" db="UniProtKB">
        <authorList>
            <consortium name="Ensembl"/>
        </authorList>
    </citation>
    <scope>IDENTIFICATION</scope>
</reference>
<name>A0AAQ6ACV9_AMPOC</name>